<evidence type="ECO:0000313" key="1">
    <source>
        <dbReference type="EMBL" id="EKC25368.1"/>
    </source>
</evidence>
<reference evidence="1" key="1">
    <citation type="journal article" date="2012" name="Nature">
        <title>The oyster genome reveals stress adaptation and complexity of shell formation.</title>
        <authorList>
            <person name="Zhang G."/>
            <person name="Fang X."/>
            <person name="Guo X."/>
            <person name="Li L."/>
            <person name="Luo R."/>
            <person name="Xu F."/>
            <person name="Yang P."/>
            <person name="Zhang L."/>
            <person name="Wang X."/>
            <person name="Qi H."/>
            <person name="Xiong Z."/>
            <person name="Que H."/>
            <person name="Xie Y."/>
            <person name="Holland P.W."/>
            <person name="Paps J."/>
            <person name="Zhu Y."/>
            <person name="Wu F."/>
            <person name="Chen Y."/>
            <person name="Wang J."/>
            <person name="Peng C."/>
            <person name="Meng J."/>
            <person name="Yang L."/>
            <person name="Liu J."/>
            <person name="Wen B."/>
            <person name="Zhang N."/>
            <person name="Huang Z."/>
            <person name="Zhu Q."/>
            <person name="Feng Y."/>
            <person name="Mount A."/>
            <person name="Hedgecock D."/>
            <person name="Xu Z."/>
            <person name="Liu Y."/>
            <person name="Domazet-Loso T."/>
            <person name="Du Y."/>
            <person name="Sun X."/>
            <person name="Zhang S."/>
            <person name="Liu B."/>
            <person name="Cheng P."/>
            <person name="Jiang X."/>
            <person name="Li J."/>
            <person name="Fan D."/>
            <person name="Wang W."/>
            <person name="Fu W."/>
            <person name="Wang T."/>
            <person name="Wang B."/>
            <person name="Zhang J."/>
            <person name="Peng Z."/>
            <person name="Li Y."/>
            <person name="Li N."/>
            <person name="Wang J."/>
            <person name="Chen M."/>
            <person name="He Y."/>
            <person name="Tan F."/>
            <person name="Song X."/>
            <person name="Zheng Q."/>
            <person name="Huang R."/>
            <person name="Yang H."/>
            <person name="Du X."/>
            <person name="Chen L."/>
            <person name="Yang M."/>
            <person name="Gaffney P.M."/>
            <person name="Wang S."/>
            <person name="Luo L."/>
            <person name="She Z."/>
            <person name="Ming Y."/>
            <person name="Huang W."/>
            <person name="Zhang S."/>
            <person name="Huang B."/>
            <person name="Zhang Y."/>
            <person name="Qu T."/>
            <person name="Ni P."/>
            <person name="Miao G."/>
            <person name="Wang J."/>
            <person name="Wang Q."/>
            <person name="Steinberg C.E."/>
            <person name="Wang H."/>
            <person name="Li N."/>
            <person name="Qian L."/>
            <person name="Zhang G."/>
            <person name="Li Y."/>
            <person name="Yang H."/>
            <person name="Liu X."/>
            <person name="Wang J."/>
            <person name="Yin Y."/>
            <person name="Wang J."/>
        </authorList>
    </citation>
    <scope>NUCLEOTIDE SEQUENCE [LARGE SCALE GENOMIC DNA]</scope>
    <source>
        <strain evidence="1">05x7-T-G4-1.051#20</strain>
    </source>
</reference>
<dbReference type="HOGENOM" id="CLU_2429183_0_0_1"/>
<dbReference type="EMBL" id="JH815992">
    <property type="protein sequence ID" value="EKC25368.1"/>
    <property type="molecule type" value="Genomic_DNA"/>
</dbReference>
<name>K1PUH8_MAGGI</name>
<gene>
    <name evidence="1" type="ORF">CGI_10022369</name>
</gene>
<protein>
    <submittedName>
        <fullName evidence="1">Uncharacterized protein</fullName>
    </submittedName>
</protein>
<sequence length="91" mass="10042">MCIGHYGLDHTSPEVWCWLCNNSFPRCCTTLQCHQVLIGVMDKDETTIGGVIDIVNEYHKYLPLKPNGPPLTLPLHADGLSCGSMVPRMSA</sequence>
<accession>K1PUH8</accession>
<dbReference type="InParanoid" id="K1PUH8"/>
<dbReference type="AlphaFoldDB" id="K1PUH8"/>
<proteinExistence type="predicted"/>
<organism evidence="1">
    <name type="scientific">Magallana gigas</name>
    <name type="common">Pacific oyster</name>
    <name type="synonym">Crassostrea gigas</name>
    <dbReference type="NCBI Taxonomy" id="29159"/>
    <lineage>
        <taxon>Eukaryota</taxon>
        <taxon>Metazoa</taxon>
        <taxon>Spiralia</taxon>
        <taxon>Lophotrochozoa</taxon>
        <taxon>Mollusca</taxon>
        <taxon>Bivalvia</taxon>
        <taxon>Autobranchia</taxon>
        <taxon>Pteriomorphia</taxon>
        <taxon>Ostreida</taxon>
        <taxon>Ostreoidea</taxon>
        <taxon>Ostreidae</taxon>
        <taxon>Magallana</taxon>
    </lineage>
</organism>